<evidence type="ECO:0000313" key="2">
    <source>
        <dbReference type="EMBL" id="KAK7695023.1"/>
    </source>
</evidence>
<reference evidence="2 3" key="1">
    <citation type="submission" date="2022-09" db="EMBL/GenBank/DDBJ databases">
        <authorList>
            <person name="Palmer J.M."/>
        </authorList>
    </citation>
    <scope>NUCLEOTIDE SEQUENCE [LARGE SCALE GENOMIC DNA]</scope>
    <source>
        <strain evidence="2 3">DSM 7382</strain>
    </source>
</reference>
<dbReference type="Proteomes" id="UP001385951">
    <property type="component" value="Unassembled WGS sequence"/>
</dbReference>
<evidence type="ECO:0000313" key="3">
    <source>
        <dbReference type="Proteomes" id="UP001385951"/>
    </source>
</evidence>
<dbReference type="EMBL" id="JASBNA010000002">
    <property type="protein sequence ID" value="KAK7695023.1"/>
    <property type="molecule type" value="Genomic_DNA"/>
</dbReference>
<gene>
    <name evidence="2" type="ORF">QCA50_002211</name>
</gene>
<accession>A0AAW0GN08</accession>
<dbReference type="PROSITE" id="PS51186">
    <property type="entry name" value="GNAT"/>
    <property type="match status" value="1"/>
</dbReference>
<dbReference type="GO" id="GO:0016747">
    <property type="term" value="F:acyltransferase activity, transferring groups other than amino-acyl groups"/>
    <property type="evidence" value="ECO:0007669"/>
    <property type="project" value="InterPro"/>
</dbReference>
<feature type="domain" description="N-acetyltransferase" evidence="1">
    <location>
        <begin position="207"/>
        <end position="361"/>
    </location>
</feature>
<dbReference type="AlphaFoldDB" id="A0AAW0GN08"/>
<dbReference type="InterPro" id="IPR016181">
    <property type="entry name" value="Acyl_CoA_acyltransferase"/>
</dbReference>
<proteinExistence type="predicted"/>
<dbReference type="InterPro" id="IPR000182">
    <property type="entry name" value="GNAT_dom"/>
</dbReference>
<name>A0AAW0GN08_9APHY</name>
<keyword evidence="3" id="KW-1185">Reference proteome</keyword>
<comment type="caution">
    <text evidence="2">The sequence shown here is derived from an EMBL/GenBank/DDBJ whole genome shotgun (WGS) entry which is preliminary data.</text>
</comment>
<dbReference type="Pfam" id="PF13673">
    <property type="entry name" value="Acetyltransf_10"/>
    <property type="match status" value="1"/>
</dbReference>
<protein>
    <recommendedName>
        <fullName evidence="1">N-acetyltransferase domain-containing protein</fullName>
    </recommendedName>
</protein>
<organism evidence="2 3">
    <name type="scientific">Cerrena zonata</name>
    <dbReference type="NCBI Taxonomy" id="2478898"/>
    <lineage>
        <taxon>Eukaryota</taxon>
        <taxon>Fungi</taxon>
        <taxon>Dikarya</taxon>
        <taxon>Basidiomycota</taxon>
        <taxon>Agaricomycotina</taxon>
        <taxon>Agaricomycetes</taxon>
        <taxon>Polyporales</taxon>
        <taxon>Cerrenaceae</taxon>
        <taxon>Cerrena</taxon>
    </lineage>
</organism>
<dbReference type="SUPFAM" id="SSF55729">
    <property type="entry name" value="Acyl-CoA N-acyltransferases (Nat)"/>
    <property type="match status" value="1"/>
</dbReference>
<evidence type="ECO:0000259" key="1">
    <source>
        <dbReference type="PROSITE" id="PS51186"/>
    </source>
</evidence>
<dbReference type="Gene3D" id="3.40.630.30">
    <property type="match status" value="1"/>
</dbReference>
<sequence length="361" mass="40710">MPGLNASSNFVVIQHDSPGEFLSAAYPTMRRYEASANIVLAHALKRVTTEAAMAGYQFMCDADVEDWLSRADDSSMIPHLTSSAFWLTLWSRPSPNSPYSLDIVLSCIDWTLGEYPIFLWTPHTDKAASLAWTEPRIDQMALHLHDCLNPERVFSVFGLTPLVKVFSKYWTSITGNAIEPEPFYSAYFSYCNTTTFRPCKAVLPDGHRLRRASIEDLEQVAQLCKEFADDSIFFPLTLDKAKIEARELISKRQIWVYDAQGDISTICAVTRNTHRVSAVTKVYTTPRWRRNGCAEVLVRDVTARLLFDCGRDNVVLYVGHENCAQKVYDRVGFVGLCGKDKPAGVEDSLELGFQGTKRGHW</sequence>